<dbReference type="AlphaFoldDB" id="A0A7L7L4G7"/>
<name>A0A7L7L4G7_9BACT</name>
<feature type="transmembrane region" description="Helical" evidence="1">
    <location>
        <begin position="118"/>
        <end position="139"/>
    </location>
</feature>
<keyword evidence="3" id="KW-1185">Reference proteome</keyword>
<feature type="transmembrane region" description="Helical" evidence="1">
    <location>
        <begin position="151"/>
        <end position="173"/>
    </location>
</feature>
<dbReference type="KEGG" id="add:HUW48_06240"/>
<feature type="transmembrane region" description="Helical" evidence="1">
    <location>
        <begin position="35"/>
        <end position="52"/>
    </location>
</feature>
<gene>
    <name evidence="2" type="ORF">HUW48_06240</name>
</gene>
<proteinExistence type="predicted"/>
<sequence length="180" mass="20147">MNHLVANTLGLALLHTLIAHGFGGAHGVSLTVVQLVWHTLSIVIFALLLNGLQNKALQHKFARPTFADAGYFAVLIPLFFWLGYYTLYIPFDIIFMYLTIGILNAWRLKKYFADAKKWTWQIILSLAIGAACGFGAYFGFIKNMTGMGADILLWTFISIPAGFTYASISQLFLRKQLHLV</sequence>
<dbReference type="EMBL" id="CP055153">
    <property type="protein sequence ID" value="QMU27670.1"/>
    <property type="molecule type" value="Genomic_DNA"/>
</dbReference>
<keyword evidence="1" id="KW-0812">Transmembrane</keyword>
<keyword evidence="1" id="KW-1133">Transmembrane helix</keyword>
<organism evidence="2 3">
    <name type="scientific">Adhaeribacter radiodurans</name>
    <dbReference type="NCBI Taxonomy" id="2745197"/>
    <lineage>
        <taxon>Bacteria</taxon>
        <taxon>Pseudomonadati</taxon>
        <taxon>Bacteroidota</taxon>
        <taxon>Cytophagia</taxon>
        <taxon>Cytophagales</taxon>
        <taxon>Hymenobacteraceae</taxon>
        <taxon>Adhaeribacter</taxon>
    </lineage>
</organism>
<keyword evidence="1" id="KW-0472">Membrane</keyword>
<feature type="transmembrane region" description="Helical" evidence="1">
    <location>
        <begin position="64"/>
        <end position="82"/>
    </location>
</feature>
<protein>
    <submittedName>
        <fullName evidence="2">Uncharacterized protein</fullName>
    </submittedName>
</protein>
<evidence type="ECO:0000313" key="3">
    <source>
        <dbReference type="Proteomes" id="UP000514509"/>
    </source>
</evidence>
<evidence type="ECO:0000313" key="2">
    <source>
        <dbReference type="EMBL" id="QMU27670.1"/>
    </source>
</evidence>
<evidence type="ECO:0000256" key="1">
    <source>
        <dbReference type="SAM" id="Phobius"/>
    </source>
</evidence>
<dbReference type="Proteomes" id="UP000514509">
    <property type="component" value="Chromosome"/>
</dbReference>
<dbReference type="RefSeq" id="WP_182414865.1">
    <property type="nucleotide sequence ID" value="NZ_CP055153.1"/>
</dbReference>
<accession>A0A7L7L4G7</accession>
<feature type="transmembrane region" description="Helical" evidence="1">
    <location>
        <begin position="88"/>
        <end position="106"/>
    </location>
</feature>
<reference evidence="2 3" key="1">
    <citation type="submission" date="2020-08" db="EMBL/GenBank/DDBJ databases">
        <title>Adhaeribacter dokdonensis sp. nov., isolated from the rhizosphere of Elymus tsukushiensis, a plant native to the Dokdo Islands, Republic of Korea.</title>
        <authorList>
            <person name="Ghim S.Y."/>
        </authorList>
    </citation>
    <scope>NUCLEOTIDE SEQUENCE [LARGE SCALE GENOMIC DNA]</scope>
    <source>
        <strain evidence="2 3">KUDC8001</strain>
    </source>
</reference>